<proteinExistence type="predicted"/>
<dbReference type="RefSeq" id="WP_074108940.1">
    <property type="nucleotide sequence ID" value="NZ_LVWI01000073.1"/>
</dbReference>
<name>A0ABX3EGP0_9BACL</name>
<comment type="caution">
    <text evidence="1">The sequence shown here is derived from an EMBL/GenBank/DDBJ whole genome shotgun (WGS) entry which is preliminary data.</text>
</comment>
<organism evidence="1 2">
    <name type="scientific">Paenibacillus helianthi</name>
    <dbReference type="NCBI Taxonomy" id="1349432"/>
    <lineage>
        <taxon>Bacteria</taxon>
        <taxon>Bacillati</taxon>
        <taxon>Bacillota</taxon>
        <taxon>Bacilli</taxon>
        <taxon>Bacillales</taxon>
        <taxon>Paenibacillaceae</taxon>
        <taxon>Paenibacillus</taxon>
    </lineage>
</organism>
<dbReference type="Proteomes" id="UP000186058">
    <property type="component" value="Unassembled WGS sequence"/>
</dbReference>
<accession>A0ABX3EGP0</accession>
<dbReference type="EMBL" id="LVWI01000073">
    <property type="protein sequence ID" value="OKP81773.1"/>
    <property type="molecule type" value="Genomic_DNA"/>
</dbReference>
<keyword evidence="2" id="KW-1185">Reference proteome</keyword>
<protein>
    <submittedName>
        <fullName evidence="1">Uncharacterized protein</fullName>
    </submittedName>
</protein>
<sequence length="121" mass="13717">MSFYQSGQPATLIYQADPAVVQHLHRVRDSLHHSCKPYLNHQVNVQMIDGQMHEGMIAGMDCKHLYLMVGGTADMERGYYNPYYNPYYQPYPGPGYPYPGPVNNNGILPLVLFELLAISLI</sequence>
<evidence type="ECO:0000313" key="1">
    <source>
        <dbReference type="EMBL" id="OKP81773.1"/>
    </source>
</evidence>
<reference evidence="1 2" key="1">
    <citation type="submission" date="2016-03" db="EMBL/GenBank/DDBJ databases">
        <authorList>
            <person name="Sant'Anna F.H."/>
            <person name="Ambrosini A."/>
            <person name="Souza R."/>
            <person name="Bach E."/>
            <person name="Fernandes G."/>
            <person name="Balsanelli E."/>
            <person name="Baura V.A."/>
            <person name="Souza E.M."/>
            <person name="Passaglia L."/>
        </authorList>
    </citation>
    <scope>NUCLEOTIDE SEQUENCE [LARGE SCALE GENOMIC DNA]</scope>
    <source>
        <strain evidence="1 2">P26E</strain>
    </source>
</reference>
<evidence type="ECO:0000313" key="2">
    <source>
        <dbReference type="Proteomes" id="UP000186058"/>
    </source>
</evidence>
<gene>
    <name evidence="1" type="ORF">A3844_25305</name>
</gene>